<keyword evidence="2" id="KW-0677">Repeat</keyword>
<evidence type="ECO:0000256" key="3">
    <source>
        <dbReference type="ARBA" id="ARBA00038487"/>
    </source>
</evidence>
<comment type="similarity">
    <text evidence="3">Belongs to the KLHDC10 family.</text>
</comment>
<dbReference type="Pfam" id="PF24681">
    <property type="entry name" value="Kelch_KLHDC2_KLHL20_DRC7"/>
    <property type="match status" value="1"/>
</dbReference>
<accession>A0A0M3I444</accession>
<dbReference type="SUPFAM" id="SSF50965">
    <property type="entry name" value="Galactose oxidase, central domain"/>
    <property type="match status" value="1"/>
</dbReference>
<dbReference type="Pfam" id="PF01344">
    <property type="entry name" value="Kelch_1"/>
    <property type="match status" value="1"/>
</dbReference>
<dbReference type="WBParaSite" id="ALUE_0001150201-mRNA-1">
    <property type="protein sequence ID" value="ALUE_0001150201-mRNA-1"/>
    <property type="gene ID" value="ALUE_0001150201"/>
</dbReference>
<name>A0A0M3I444_ASCLU</name>
<dbReference type="InterPro" id="IPR011043">
    <property type="entry name" value="Gal_Oxase/kelch_b-propeller"/>
</dbReference>
<dbReference type="PANTHER" id="PTHR46428:SF1">
    <property type="entry name" value="KELCH DOMAIN-CONTAINING PROTEIN 10"/>
    <property type="match status" value="1"/>
</dbReference>
<dbReference type="Proteomes" id="UP000036681">
    <property type="component" value="Unplaced"/>
</dbReference>
<dbReference type="PANTHER" id="PTHR46428">
    <property type="entry name" value="KELCH DOMAIN-CONTAINING PROTEIN 10"/>
    <property type="match status" value="1"/>
</dbReference>
<dbReference type="AlphaFoldDB" id="A0A0M3I444"/>
<protein>
    <recommendedName>
        <fullName evidence="4">Kelch domain-containing protein 10</fullName>
    </recommendedName>
</protein>
<dbReference type="InterPro" id="IPR052125">
    <property type="entry name" value="KLHDC10"/>
</dbReference>
<organism evidence="5 6">
    <name type="scientific">Ascaris lumbricoides</name>
    <name type="common">Giant roundworm</name>
    <dbReference type="NCBI Taxonomy" id="6252"/>
    <lineage>
        <taxon>Eukaryota</taxon>
        <taxon>Metazoa</taxon>
        <taxon>Ecdysozoa</taxon>
        <taxon>Nematoda</taxon>
        <taxon>Chromadorea</taxon>
        <taxon>Rhabditida</taxon>
        <taxon>Spirurina</taxon>
        <taxon>Ascaridomorpha</taxon>
        <taxon>Ascaridoidea</taxon>
        <taxon>Ascarididae</taxon>
        <taxon>Ascaris</taxon>
    </lineage>
</organism>
<evidence type="ECO:0000256" key="4">
    <source>
        <dbReference type="ARBA" id="ARBA00041041"/>
    </source>
</evidence>
<dbReference type="Gene3D" id="2.120.10.80">
    <property type="entry name" value="Kelch-type beta propeller"/>
    <property type="match status" value="2"/>
</dbReference>
<sequence>MTRTLGYSDISIVNTFLYSGCVQRFCWCIPQEWTQEKPLVLVEVGEQVLFPSRHFDWRKGVFIRDEKLCLTPIERSGHRMLCDEDYVYVVGGYCPYYSEQLIQEIWRFNILTEEWELMDAEGDHFPPEMASFSLCAEGSDAWKRAFLFGGTMVPFGDESSNRVTMLKKLSDAKFTWQPLALVGEEPIQQYGSVSVFMRSIVHCRIDAQAILMHNGVLYQIGGTTGHIYNMEVRSLTPVWTETNKPCASNFPEPRLWKWTLLNKAENEWGRYRHEVELVGHEIIIIGGGNPHWASTLDTLLVFDICSNEFKKRPTIPDENYGYPPPRMCHACVKYDNKIYIIGGCSEKKQVIGRRRALQEIPEVYDDIWELDTTTWKWNKLGAKLHNKTCFHAAVVTKRPTLIVRLLKDVVKGASHAARQLGLTVETYNGGCVYVFGGVVDGAFTKRCSVMQRLWLRVPSLEYLTMRTVLSIYPELLHNRPLDSPEFTLSTPATLIRSIFALQQKREENIEDMSSNNYINLASYVMRLVLG</sequence>
<evidence type="ECO:0000256" key="1">
    <source>
        <dbReference type="ARBA" id="ARBA00022441"/>
    </source>
</evidence>
<evidence type="ECO:0000313" key="6">
    <source>
        <dbReference type="WBParaSite" id="ALUE_0001150201-mRNA-1"/>
    </source>
</evidence>
<dbReference type="GO" id="GO:0032874">
    <property type="term" value="P:positive regulation of stress-activated MAPK cascade"/>
    <property type="evidence" value="ECO:0007669"/>
    <property type="project" value="TreeGrafter"/>
</dbReference>
<dbReference type="InterPro" id="IPR015915">
    <property type="entry name" value="Kelch-typ_b-propeller"/>
</dbReference>
<reference evidence="6" key="1">
    <citation type="submission" date="2017-02" db="UniProtKB">
        <authorList>
            <consortium name="WormBaseParasite"/>
        </authorList>
    </citation>
    <scope>IDENTIFICATION</scope>
</reference>
<proteinExistence type="inferred from homology"/>
<dbReference type="InterPro" id="IPR006652">
    <property type="entry name" value="Kelch_1"/>
</dbReference>
<keyword evidence="1" id="KW-0880">Kelch repeat</keyword>
<evidence type="ECO:0000256" key="2">
    <source>
        <dbReference type="ARBA" id="ARBA00022737"/>
    </source>
</evidence>
<evidence type="ECO:0000313" key="5">
    <source>
        <dbReference type="Proteomes" id="UP000036681"/>
    </source>
</evidence>
<keyword evidence="5" id="KW-1185">Reference proteome</keyword>